<keyword evidence="4" id="KW-0645">Protease</keyword>
<proteinExistence type="predicted"/>
<dbReference type="EMBL" id="JAUPEV010000004">
    <property type="protein sequence ID" value="MDO7252951.1"/>
    <property type="molecule type" value="Genomic_DNA"/>
</dbReference>
<reference evidence="4 6" key="1">
    <citation type="submission" date="2023-07" db="EMBL/GenBank/DDBJ databases">
        <title>Unpublished Manusciprt.</title>
        <authorList>
            <person name="Aydin F."/>
            <person name="Tarhane S."/>
            <person name="Saticioglu I.B."/>
            <person name="Karakaya E."/>
            <person name="Abay S."/>
            <person name="Guran O."/>
            <person name="Bozkurt E."/>
            <person name="Uzum N."/>
            <person name="Olgun K."/>
            <person name="Jablonski D."/>
        </authorList>
    </citation>
    <scope>NUCLEOTIDE SEQUENCE</scope>
    <source>
        <strain evidence="6">faydin-H75</strain>
        <strain evidence="4">Faydin-H76</strain>
    </source>
</reference>
<dbReference type="GO" id="GO:0008237">
    <property type="term" value="F:metallopeptidase activity"/>
    <property type="evidence" value="ECO:0007669"/>
    <property type="project" value="UniProtKB-KW"/>
</dbReference>
<feature type="transmembrane region" description="Helical" evidence="1">
    <location>
        <begin position="223"/>
        <end position="243"/>
    </location>
</feature>
<evidence type="ECO:0000313" key="3">
    <source>
        <dbReference type="EMBL" id="MDO7252951.1"/>
    </source>
</evidence>
<feature type="transmembrane region" description="Helical" evidence="1">
    <location>
        <begin position="106"/>
        <end position="128"/>
    </location>
</feature>
<feature type="transmembrane region" description="Helical" evidence="1">
    <location>
        <begin position="20"/>
        <end position="53"/>
    </location>
</feature>
<keyword evidence="6" id="KW-1185">Reference proteome</keyword>
<sequence length="274" mass="31559">MWITLAFSLVFLSWKKNFAFLLLIVVLISALFEGFITLYAIGILLVFFCIGIIHKYYNYKSILSILIEFLLFMGAIALFFHLITGFNNPKILDKVLTGSQSSLYSMYFNLDKSIVPFVLILALPTLFYTKPIKHQTWWKWLILSLSIPILLGIAVLLGGLKLEFALPSWIWQFILANLFFVSLAEETLFRGYIQKRLNDFIGSIPALLITAVLFGLIHYHGGYLLIVFATLAGLIYGIAWMWSGRIWISTFFHFGLNLIHLLFFTYPAYQPHFQ</sequence>
<dbReference type="Proteomes" id="UP001240777">
    <property type="component" value="Unassembled WGS sequence"/>
</dbReference>
<dbReference type="GO" id="GO:0080120">
    <property type="term" value="P:CAAX-box protein maturation"/>
    <property type="evidence" value="ECO:0007669"/>
    <property type="project" value="UniProtKB-ARBA"/>
</dbReference>
<dbReference type="AlphaFoldDB" id="A0AA90SSL8"/>
<dbReference type="Proteomes" id="UP001177258">
    <property type="component" value="Unassembled WGS sequence"/>
</dbReference>
<evidence type="ECO:0000313" key="4">
    <source>
        <dbReference type="EMBL" id="MDP2539059.1"/>
    </source>
</evidence>
<comment type="caution">
    <text evidence="4">The sequence shown here is derived from an EMBL/GenBank/DDBJ whole genome shotgun (WGS) entry which is preliminary data.</text>
</comment>
<evidence type="ECO:0000313" key="6">
    <source>
        <dbReference type="Proteomes" id="UP001240777"/>
    </source>
</evidence>
<protein>
    <submittedName>
        <fullName evidence="4">CPBP family intramembrane metalloprotease</fullName>
        <ecNumber evidence="4">3.4.-.-</ecNumber>
    </submittedName>
</protein>
<gene>
    <name evidence="3" type="ORF">Q5I04_03355</name>
    <name evidence="4" type="ORF">Q5I06_04645</name>
</gene>
<keyword evidence="1" id="KW-0812">Transmembrane</keyword>
<feature type="transmembrane region" description="Helical" evidence="1">
    <location>
        <begin position="166"/>
        <end position="185"/>
    </location>
</feature>
<feature type="transmembrane region" description="Helical" evidence="1">
    <location>
        <begin position="197"/>
        <end position="217"/>
    </location>
</feature>
<feature type="transmembrane region" description="Helical" evidence="1">
    <location>
        <begin position="250"/>
        <end position="269"/>
    </location>
</feature>
<name>A0AA90SSL8_9HELI</name>
<dbReference type="RefSeq" id="WP_305516796.1">
    <property type="nucleotide sequence ID" value="NZ_JAUPEV010000004.1"/>
</dbReference>
<accession>A0AA90SSL8</accession>
<dbReference type="EMBL" id="JAUYZK010000005">
    <property type="protein sequence ID" value="MDP2539059.1"/>
    <property type="molecule type" value="Genomic_DNA"/>
</dbReference>
<dbReference type="InterPro" id="IPR003675">
    <property type="entry name" value="Rce1/LyrA-like_dom"/>
</dbReference>
<evidence type="ECO:0000256" key="1">
    <source>
        <dbReference type="SAM" id="Phobius"/>
    </source>
</evidence>
<keyword evidence="4" id="KW-0482">Metalloprotease</keyword>
<reference evidence="3" key="2">
    <citation type="submission" date="2023-07" db="EMBL/GenBank/DDBJ databases">
        <authorList>
            <person name="Aydin F."/>
            <person name="Tarhane S."/>
            <person name="Saticioglu I.B."/>
            <person name="Karakaya E."/>
            <person name="Abay S."/>
            <person name="Guran O."/>
            <person name="Bozkurt E."/>
            <person name="Uzum N."/>
            <person name="Olgun K."/>
            <person name="Jablonski D."/>
        </authorList>
    </citation>
    <scope>NUCLEOTIDE SEQUENCE</scope>
    <source>
        <strain evidence="3">Faydin-H75</strain>
    </source>
</reference>
<reference evidence="3 5" key="3">
    <citation type="journal article" date="2024" name="Syst. Appl. Microbiol.">
        <title>Helicobacter cappadocius sp. nov., from lizards: The first psychrotrophic Helicobacter species.</title>
        <authorList>
            <person name="Aydin F."/>
            <person name="Tarhane S."/>
            <person name="Karakaya E."/>
            <person name="Abay S."/>
            <person name="Kayman T."/>
            <person name="Guran O."/>
            <person name="Bozkurt E."/>
            <person name="Uzum N."/>
            <person name="Avci A."/>
            <person name="Olgun K."/>
            <person name="Jablonski D."/>
            <person name="Guran C."/>
            <person name="Burcin Saticioglu I."/>
        </authorList>
    </citation>
    <scope>NUCLEOTIDE SEQUENCE [LARGE SCALE GENOMIC DNA]</scope>
    <source>
        <strain evidence="3">Faydin-H75</strain>
        <strain evidence="5">faydin-H76</strain>
    </source>
</reference>
<feature type="transmembrane region" description="Helical" evidence="1">
    <location>
        <begin position="65"/>
        <end position="86"/>
    </location>
</feature>
<keyword evidence="1" id="KW-0472">Membrane</keyword>
<keyword evidence="1" id="KW-1133">Transmembrane helix</keyword>
<keyword evidence="4" id="KW-0378">Hydrolase</keyword>
<dbReference type="Pfam" id="PF02517">
    <property type="entry name" value="Rce1-like"/>
    <property type="match status" value="1"/>
</dbReference>
<organism evidence="4 5">
    <name type="scientific">Helicobacter cappadocius</name>
    <dbReference type="NCBI Taxonomy" id="3063998"/>
    <lineage>
        <taxon>Bacteria</taxon>
        <taxon>Pseudomonadati</taxon>
        <taxon>Campylobacterota</taxon>
        <taxon>Epsilonproteobacteria</taxon>
        <taxon>Campylobacterales</taxon>
        <taxon>Helicobacteraceae</taxon>
        <taxon>Helicobacter</taxon>
    </lineage>
</organism>
<evidence type="ECO:0000259" key="2">
    <source>
        <dbReference type="Pfam" id="PF02517"/>
    </source>
</evidence>
<evidence type="ECO:0000313" key="5">
    <source>
        <dbReference type="Proteomes" id="UP001177258"/>
    </source>
</evidence>
<dbReference type="GO" id="GO:0004175">
    <property type="term" value="F:endopeptidase activity"/>
    <property type="evidence" value="ECO:0007669"/>
    <property type="project" value="UniProtKB-ARBA"/>
</dbReference>
<dbReference type="EC" id="3.4.-.-" evidence="4"/>
<feature type="transmembrane region" description="Helical" evidence="1">
    <location>
        <begin position="140"/>
        <end position="160"/>
    </location>
</feature>
<feature type="domain" description="CAAX prenyl protease 2/Lysostaphin resistance protein A-like" evidence="2">
    <location>
        <begin position="168"/>
        <end position="259"/>
    </location>
</feature>